<reference evidence="6 7" key="1">
    <citation type="submission" date="2016-05" db="EMBL/GenBank/DDBJ databases">
        <authorList>
            <person name="Ramsay J.P."/>
        </authorList>
    </citation>
    <scope>NUCLEOTIDE SEQUENCE [LARGE SCALE GENOMIC DNA]</scope>
    <source>
        <strain evidence="6 7">NZP2042</strain>
    </source>
</reference>
<feature type="transmembrane region" description="Helical" evidence="5">
    <location>
        <begin position="54"/>
        <end position="72"/>
    </location>
</feature>
<organism evidence="6 7">
    <name type="scientific">Rhizobium loti</name>
    <name type="common">Mesorhizobium loti</name>
    <dbReference type="NCBI Taxonomy" id="381"/>
    <lineage>
        <taxon>Bacteria</taxon>
        <taxon>Pseudomonadati</taxon>
        <taxon>Pseudomonadota</taxon>
        <taxon>Alphaproteobacteria</taxon>
        <taxon>Hyphomicrobiales</taxon>
        <taxon>Phyllobacteriaceae</taxon>
        <taxon>Mesorhizobium</taxon>
    </lineage>
</organism>
<dbReference type="Proteomes" id="UP000093737">
    <property type="component" value="Unassembled WGS sequence"/>
</dbReference>
<keyword evidence="3 5" id="KW-1133">Transmembrane helix</keyword>
<keyword evidence="4 5" id="KW-0472">Membrane</keyword>
<dbReference type="GO" id="GO:0016020">
    <property type="term" value="C:membrane"/>
    <property type="evidence" value="ECO:0007669"/>
    <property type="project" value="UniProtKB-SubCell"/>
</dbReference>
<comment type="subcellular location">
    <subcellularLocation>
        <location evidence="1">Membrane</location>
        <topology evidence="1">Multi-pass membrane protein</topology>
    </subcellularLocation>
</comment>
<evidence type="ECO:0000256" key="4">
    <source>
        <dbReference type="ARBA" id="ARBA00023136"/>
    </source>
</evidence>
<dbReference type="InterPro" id="IPR032808">
    <property type="entry name" value="DoxX"/>
</dbReference>
<evidence type="ECO:0000256" key="2">
    <source>
        <dbReference type="ARBA" id="ARBA00022692"/>
    </source>
</evidence>
<name>A0AA91F128_RHILI</name>
<evidence type="ECO:0000256" key="5">
    <source>
        <dbReference type="SAM" id="Phobius"/>
    </source>
</evidence>
<dbReference type="AlphaFoldDB" id="A0AA91F128"/>
<sequence length="133" mass="14362">MTSSPSTPSSNPRATMSWALRIILAIAFIGAGIFKLSGHPAAIEEFNQVGLGQWFRYVTAVTEILGAVLLLWPRTIFYGAVLMGAVCVGAFVAQLTALHGDIIHTIVLAVIFAIIAWKWRAQLAASPLLDSRR</sequence>
<feature type="transmembrane region" description="Helical" evidence="5">
    <location>
        <begin position="77"/>
        <end position="96"/>
    </location>
</feature>
<evidence type="ECO:0000313" key="6">
    <source>
        <dbReference type="EMBL" id="OBQ62258.1"/>
    </source>
</evidence>
<feature type="transmembrane region" description="Helical" evidence="5">
    <location>
        <begin position="18"/>
        <end position="34"/>
    </location>
</feature>
<evidence type="ECO:0000256" key="3">
    <source>
        <dbReference type="ARBA" id="ARBA00022989"/>
    </source>
</evidence>
<keyword evidence="2 5" id="KW-0812">Transmembrane</keyword>
<protein>
    <recommendedName>
        <fullName evidence="8">DoxX family protein</fullName>
    </recommendedName>
</protein>
<dbReference type="Pfam" id="PF13564">
    <property type="entry name" value="DoxX_2"/>
    <property type="match status" value="1"/>
</dbReference>
<accession>A0AA91F128</accession>
<feature type="transmembrane region" description="Helical" evidence="5">
    <location>
        <begin position="102"/>
        <end position="119"/>
    </location>
</feature>
<evidence type="ECO:0000313" key="7">
    <source>
        <dbReference type="Proteomes" id="UP000093737"/>
    </source>
</evidence>
<gene>
    <name evidence="6" type="ORF">A8145_21660</name>
</gene>
<proteinExistence type="predicted"/>
<evidence type="ECO:0000256" key="1">
    <source>
        <dbReference type="ARBA" id="ARBA00004141"/>
    </source>
</evidence>
<evidence type="ECO:0008006" key="8">
    <source>
        <dbReference type="Google" id="ProtNLM"/>
    </source>
</evidence>
<comment type="caution">
    <text evidence="6">The sequence shown here is derived from an EMBL/GenBank/DDBJ whole genome shotgun (WGS) entry which is preliminary data.</text>
</comment>
<dbReference type="EMBL" id="LYTK01000020">
    <property type="protein sequence ID" value="OBQ62258.1"/>
    <property type="molecule type" value="Genomic_DNA"/>
</dbReference>